<accession>A0A4Y2C005</accession>
<evidence type="ECO:0000313" key="2">
    <source>
        <dbReference type="Proteomes" id="UP000499080"/>
    </source>
</evidence>
<organism evidence="1 2">
    <name type="scientific">Araneus ventricosus</name>
    <name type="common">Orbweaver spider</name>
    <name type="synonym">Epeira ventricosa</name>
    <dbReference type="NCBI Taxonomy" id="182803"/>
    <lineage>
        <taxon>Eukaryota</taxon>
        <taxon>Metazoa</taxon>
        <taxon>Ecdysozoa</taxon>
        <taxon>Arthropoda</taxon>
        <taxon>Chelicerata</taxon>
        <taxon>Arachnida</taxon>
        <taxon>Araneae</taxon>
        <taxon>Araneomorphae</taxon>
        <taxon>Entelegynae</taxon>
        <taxon>Araneoidea</taxon>
        <taxon>Araneidae</taxon>
        <taxon>Araneus</taxon>
    </lineage>
</organism>
<protein>
    <submittedName>
        <fullName evidence="1">Uncharacterized protein</fullName>
    </submittedName>
</protein>
<name>A0A4Y2C005_ARAVE</name>
<proteinExistence type="predicted"/>
<keyword evidence="2" id="KW-1185">Reference proteome</keyword>
<dbReference type="OrthoDB" id="10483458at2759"/>
<comment type="caution">
    <text evidence="1">The sequence shown here is derived from an EMBL/GenBank/DDBJ whole genome shotgun (WGS) entry which is preliminary data.</text>
</comment>
<dbReference type="AlphaFoldDB" id="A0A4Y2C005"/>
<gene>
    <name evidence="1" type="ORF">AVEN_49160_1</name>
</gene>
<dbReference type="Proteomes" id="UP000499080">
    <property type="component" value="Unassembled WGS sequence"/>
</dbReference>
<dbReference type="EMBL" id="BGPR01000131">
    <property type="protein sequence ID" value="GBL97658.1"/>
    <property type="molecule type" value="Genomic_DNA"/>
</dbReference>
<sequence>MVERSGNVLYLLPSVFEGKLCVVIPCFMDGLQFTKNAVAVDIHSSAASTHRAQETHEAVRADPLRRWRQRAGLGLPATGPPIYDAKCRGGRIWRLIAPEKCQYLNKAFAFYGKVFVLFPRRVKSRIRVI</sequence>
<evidence type="ECO:0000313" key="1">
    <source>
        <dbReference type="EMBL" id="GBL97658.1"/>
    </source>
</evidence>
<reference evidence="1 2" key="1">
    <citation type="journal article" date="2019" name="Sci. Rep.">
        <title>Orb-weaving spider Araneus ventricosus genome elucidates the spidroin gene catalogue.</title>
        <authorList>
            <person name="Kono N."/>
            <person name="Nakamura H."/>
            <person name="Ohtoshi R."/>
            <person name="Moran D.A.P."/>
            <person name="Shinohara A."/>
            <person name="Yoshida Y."/>
            <person name="Fujiwara M."/>
            <person name="Mori M."/>
            <person name="Tomita M."/>
            <person name="Arakawa K."/>
        </authorList>
    </citation>
    <scope>NUCLEOTIDE SEQUENCE [LARGE SCALE GENOMIC DNA]</scope>
</reference>